<protein>
    <recommendedName>
        <fullName evidence="2">MADF domain-containing protein</fullName>
    </recommendedName>
</protein>
<dbReference type="AlphaFoldDB" id="A0A4C1ZMI5"/>
<dbReference type="Pfam" id="PF10545">
    <property type="entry name" value="MADF_DNA_bdg"/>
    <property type="match status" value="1"/>
</dbReference>
<comment type="caution">
    <text evidence="3">The sequence shown here is derived from an EMBL/GenBank/DDBJ whole genome shotgun (WGS) entry which is preliminary data.</text>
</comment>
<feature type="compositionally biased region" description="Low complexity" evidence="1">
    <location>
        <begin position="84"/>
        <end position="96"/>
    </location>
</feature>
<reference evidence="3 4" key="1">
    <citation type="journal article" date="2019" name="Commun. Biol.">
        <title>The bagworm genome reveals a unique fibroin gene that provides high tensile strength.</title>
        <authorList>
            <person name="Kono N."/>
            <person name="Nakamura H."/>
            <person name="Ohtoshi R."/>
            <person name="Tomita M."/>
            <person name="Numata K."/>
            <person name="Arakawa K."/>
        </authorList>
    </citation>
    <scope>NUCLEOTIDE SEQUENCE [LARGE SCALE GENOMIC DNA]</scope>
</reference>
<evidence type="ECO:0000313" key="4">
    <source>
        <dbReference type="Proteomes" id="UP000299102"/>
    </source>
</evidence>
<dbReference type="Proteomes" id="UP000299102">
    <property type="component" value="Unassembled WGS sequence"/>
</dbReference>
<sequence length="149" mass="17395">MTTEEDDIASIDLLIDEIEKRDAIWNINSKEYSNKIIKRRSWEELVLIFCSNNDSEEKKKNLERYQSAEVQPFEEINYPSTSYSLQQQPRSSFRSPQYRDSMRYSARESSTQYGYTTSSYASPPTNLSQATSPGSYEDSQELDLFDHNN</sequence>
<evidence type="ECO:0000313" key="3">
    <source>
        <dbReference type="EMBL" id="GBP88978.1"/>
    </source>
</evidence>
<gene>
    <name evidence="3" type="ORF">EVAR_87750_1</name>
</gene>
<feature type="domain" description="MADF" evidence="2">
    <location>
        <begin position="14"/>
        <end position="74"/>
    </location>
</feature>
<feature type="compositionally biased region" description="Polar residues" evidence="1">
    <location>
        <begin position="123"/>
        <end position="134"/>
    </location>
</feature>
<proteinExistence type="predicted"/>
<dbReference type="InterPro" id="IPR006578">
    <property type="entry name" value="MADF-dom"/>
</dbReference>
<accession>A0A4C1ZMI5</accession>
<feature type="compositionally biased region" description="Low complexity" evidence="1">
    <location>
        <begin position="109"/>
        <end position="122"/>
    </location>
</feature>
<dbReference type="EMBL" id="BGZK01001968">
    <property type="protein sequence ID" value="GBP88978.1"/>
    <property type="molecule type" value="Genomic_DNA"/>
</dbReference>
<evidence type="ECO:0000259" key="2">
    <source>
        <dbReference type="Pfam" id="PF10545"/>
    </source>
</evidence>
<name>A0A4C1ZMI5_EUMVA</name>
<dbReference type="OrthoDB" id="6616165at2759"/>
<organism evidence="3 4">
    <name type="scientific">Eumeta variegata</name>
    <name type="common">Bagworm moth</name>
    <name type="synonym">Eumeta japonica</name>
    <dbReference type="NCBI Taxonomy" id="151549"/>
    <lineage>
        <taxon>Eukaryota</taxon>
        <taxon>Metazoa</taxon>
        <taxon>Ecdysozoa</taxon>
        <taxon>Arthropoda</taxon>
        <taxon>Hexapoda</taxon>
        <taxon>Insecta</taxon>
        <taxon>Pterygota</taxon>
        <taxon>Neoptera</taxon>
        <taxon>Endopterygota</taxon>
        <taxon>Lepidoptera</taxon>
        <taxon>Glossata</taxon>
        <taxon>Ditrysia</taxon>
        <taxon>Tineoidea</taxon>
        <taxon>Psychidae</taxon>
        <taxon>Oiketicinae</taxon>
        <taxon>Eumeta</taxon>
    </lineage>
</organism>
<keyword evidence="4" id="KW-1185">Reference proteome</keyword>
<evidence type="ECO:0000256" key="1">
    <source>
        <dbReference type="SAM" id="MobiDB-lite"/>
    </source>
</evidence>
<feature type="region of interest" description="Disordered" evidence="1">
    <location>
        <begin position="79"/>
        <end position="149"/>
    </location>
</feature>